<accession>A0A6N8CV99</accession>
<dbReference type="AlphaFoldDB" id="A0A6N8CV99"/>
<proteinExistence type="inferred from homology"/>
<dbReference type="CDD" id="cd07043">
    <property type="entry name" value="STAS_anti-anti-sigma_factors"/>
    <property type="match status" value="1"/>
</dbReference>
<dbReference type="InterPro" id="IPR036513">
    <property type="entry name" value="STAS_dom_sf"/>
</dbReference>
<dbReference type="GO" id="GO:0043856">
    <property type="term" value="F:anti-sigma factor antagonist activity"/>
    <property type="evidence" value="ECO:0007669"/>
    <property type="project" value="InterPro"/>
</dbReference>
<evidence type="ECO:0000313" key="6">
    <source>
        <dbReference type="EMBL" id="MTT33135.1"/>
    </source>
</evidence>
<comment type="function">
    <text evidence="3">Positive regulator of sigma-B activity. Non-phosphorylated RsbV binds to RsbW, preventing its association with sigma-B. When phosphorylated, releases RsbW, which is then free to complex with and inactivate sigma-B.</text>
</comment>
<comment type="caution">
    <text evidence="6">The sequence shown here is derived from an EMBL/GenBank/DDBJ whole genome shotgun (WGS) entry which is preliminary data.</text>
</comment>
<evidence type="ECO:0000256" key="2">
    <source>
        <dbReference type="ARBA" id="ARBA00022553"/>
    </source>
</evidence>
<dbReference type="RefSeq" id="WP_155220987.1">
    <property type="nucleotide sequence ID" value="NZ_WNHB01000028.1"/>
</dbReference>
<evidence type="ECO:0000313" key="7">
    <source>
        <dbReference type="Proteomes" id="UP000440978"/>
    </source>
</evidence>
<reference evidence="6 7" key="1">
    <citation type="submission" date="2019-11" db="EMBL/GenBank/DDBJ databases">
        <title>Terrilactibacillus tamarindus sp. nov. BCM23-1 isolated from bark of Tamarindus indica.</title>
        <authorList>
            <person name="Kingkaew E."/>
            <person name="Tanasupawat S."/>
        </authorList>
    </citation>
    <scope>NUCLEOTIDE SEQUENCE [LARGE SCALE GENOMIC DNA]</scope>
    <source>
        <strain evidence="6 7">BCM23-1</strain>
    </source>
</reference>
<evidence type="ECO:0000256" key="3">
    <source>
        <dbReference type="ARBA" id="ARBA00024670"/>
    </source>
</evidence>
<dbReference type="InterPro" id="IPR003658">
    <property type="entry name" value="Anti-sigma_ant"/>
</dbReference>
<evidence type="ECO:0000256" key="1">
    <source>
        <dbReference type="ARBA" id="ARBA00009013"/>
    </source>
</evidence>
<evidence type="ECO:0000256" key="4">
    <source>
        <dbReference type="RuleBase" id="RU003749"/>
    </source>
</evidence>
<sequence length="112" mass="12342">MNLNILKQEKEQNKHIVSVSGEIDAYTAPKLKETLIPLTEIEGAVTILNLKETIYMDSTGLGVIIAALKSAEKHQSHIDVVEMTPRVERLFTITGLMDLLKAKRVASAEGDI</sequence>
<dbReference type="PANTHER" id="PTHR33495:SF9">
    <property type="entry name" value="ANTI-SIGMA-B FACTOR ANTAGONIST"/>
    <property type="match status" value="1"/>
</dbReference>
<keyword evidence="7" id="KW-1185">Reference proteome</keyword>
<comment type="similarity">
    <text evidence="1 4">Belongs to the anti-sigma-factor antagonist family.</text>
</comment>
<dbReference type="EMBL" id="WNHB01000028">
    <property type="protein sequence ID" value="MTT33135.1"/>
    <property type="molecule type" value="Genomic_DNA"/>
</dbReference>
<evidence type="ECO:0000259" key="5">
    <source>
        <dbReference type="PROSITE" id="PS50801"/>
    </source>
</evidence>
<protein>
    <recommendedName>
        <fullName evidence="4">Anti-sigma factor antagonist</fullName>
    </recommendedName>
</protein>
<name>A0A6N8CV99_9BACI</name>
<dbReference type="SUPFAM" id="SSF52091">
    <property type="entry name" value="SpoIIaa-like"/>
    <property type="match status" value="1"/>
</dbReference>
<feature type="domain" description="STAS" evidence="5">
    <location>
        <begin position="16"/>
        <end position="112"/>
    </location>
</feature>
<dbReference type="PANTHER" id="PTHR33495">
    <property type="entry name" value="ANTI-SIGMA FACTOR ANTAGONIST TM_1081-RELATED-RELATED"/>
    <property type="match status" value="1"/>
</dbReference>
<dbReference type="Pfam" id="PF01740">
    <property type="entry name" value="STAS"/>
    <property type="match status" value="1"/>
</dbReference>
<dbReference type="Proteomes" id="UP000440978">
    <property type="component" value="Unassembled WGS sequence"/>
</dbReference>
<keyword evidence="2" id="KW-0597">Phosphoprotein</keyword>
<gene>
    <name evidence="6" type="ORF">GMB86_14115</name>
</gene>
<dbReference type="Gene3D" id="3.30.750.24">
    <property type="entry name" value="STAS domain"/>
    <property type="match status" value="1"/>
</dbReference>
<dbReference type="NCBIfam" id="TIGR00377">
    <property type="entry name" value="ant_ant_sig"/>
    <property type="match status" value="1"/>
</dbReference>
<organism evidence="6 7">
    <name type="scientific">Terrilactibacillus tamarindi</name>
    <dbReference type="NCBI Taxonomy" id="2599694"/>
    <lineage>
        <taxon>Bacteria</taxon>
        <taxon>Bacillati</taxon>
        <taxon>Bacillota</taxon>
        <taxon>Bacilli</taxon>
        <taxon>Bacillales</taxon>
        <taxon>Bacillaceae</taxon>
        <taxon>Terrilactibacillus</taxon>
    </lineage>
</organism>
<dbReference type="OrthoDB" id="9793697at2"/>
<dbReference type="InterPro" id="IPR002645">
    <property type="entry name" value="STAS_dom"/>
</dbReference>
<dbReference type="PROSITE" id="PS50801">
    <property type="entry name" value="STAS"/>
    <property type="match status" value="1"/>
</dbReference>